<dbReference type="OrthoDB" id="881743at2"/>
<accession>A0A4Z0PPZ1</accession>
<dbReference type="EMBL" id="SRLD01000003">
    <property type="protein sequence ID" value="TGE19688.1"/>
    <property type="molecule type" value="Genomic_DNA"/>
</dbReference>
<reference evidence="4 5" key="1">
    <citation type="submission" date="2019-04" db="EMBL/GenBank/DDBJ databases">
        <authorList>
            <person name="Feng G."/>
            <person name="Zhang J."/>
            <person name="Zhu H."/>
        </authorList>
    </citation>
    <scope>NUCLEOTIDE SEQUENCE [LARGE SCALE GENOMIC DNA]</scope>
    <source>
        <strain evidence="4 5">JCM 17223</strain>
    </source>
</reference>
<organism evidence="4 5">
    <name type="scientific">Hymenobacter elongatus</name>
    <dbReference type="NCBI Taxonomy" id="877208"/>
    <lineage>
        <taxon>Bacteria</taxon>
        <taxon>Pseudomonadati</taxon>
        <taxon>Bacteroidota</taxon>
        <taxon>Cytophagia</taxon>
        <taxon>Cytophagales</taxon>
        <taxon>Hymenobacteraceae</taxon>
        <taxon>Hymenobacter</taxon>
    </lineage>
</organism>
<dbReference type="InterPro" id="IPR045829">
    <property type="entry name" value="PKD_6"/>
</dbReference>
<dbReference type="InterPro" id="IPR026444">
    <property type="entry name" value="Secre_tail"/>
</dbReference>
<dbReference type="Proteomes" id="UP000297739">
    <property type="component" value="Unassembled WGS sequence"/>
</dbReference>
<feature type="domain" description="PKD-like" evidence="3">
    <location>
        <begin position="362"/>
        <end position="443"/>
    </location>
</feature>
<feature type="domain" description="Secretion system C-terminal sorting" evidence="2">
    <location>
        <begin position="559"/>
        <end position="618"/>
    </location>
</feature>
<dbReference type="NCBIfam" id="TIGR04183">
    <property type="entry name" value="Por_Secre_tail"/>
    <property type="match status" value="1"/>
</dbReference>
<protein>
    <submittedName>
        <fullName evidence="4">T9SS type A sorting domain-containing protein</fullName>
    </submittedName>
</protein>
<proteinExistence type="predicted"/>
<gene>
    <name evidence="4" type="ORF">E5J99_02705</name>
</gene>
<comment type="caution">
    <text evidence="4">The sequence shown here is derived from an EMBL/GenBank/DDBJ whole genome shotgun (WGS) entry which is preliminary data.</text>
</comment>
<evidence type="ECO:0000313" key="5">
    <source>
        <dbReference type="Proteomes" id="UP000297739"/>
    </source>
</evidence>
<feature type="chain" id="PRO_5021331398" evidence="1">
    <location>
        <begin position="27"/>
        <end position="629"/>
    </location>
</feature>
<evidence type="ECO:0000313" key="4">
    <source>
        <dbReference type="EMBL" id="TGE19688.1"/>
    </source>
</evidence>
<feature type="signal peptide" evidence="1">
    <location>
        <begin position="1"/>
        <end position="26"/>
    </location>
</feature>
<evidence type="ECO:0000259" key="3">
    <source>
        <dbReference type="Pfam" id="PF19408"/>
    </source>
</evidence>
<evidence type="ECO:0000259" key="2">
    <source>
        <dbReference type="Pfam" id="PF18962"/>
    </source>
</evidence>
<dbReference type="Pfam" id="PF18962">
    <property type="entry name" value="Por_Secre_tail"/>
    <property type="match status" value="1"/>
</dbReference>
<dbReference type="AlphaFoldDB" id="A0A4Z0PPZ1"/>
<evidence type="ECO:0000256" key="1">
    <source>
        <dbReference type="SAM" id="SignalP"/>
    </source>
</evidence>
<keyword evidence="1" id="KW-0732">Signal</keyword>
<sequence length="629" mass="65713">MKKLFTCCCAALLLGLSPLVPHLANAQPSGLSNTNGILLCPGKTYSFSTTSSPSTTDCAVNWVVNGGSTLLTNPTTAGLMRVSFNDVPGGSATVQTTYTGCNNTTANGQSPLLTVYIRSVTNRPLGTLTLNGSPSGNIEFGTTDQVTLEVPLLTIPRNSNEPNPTPLVAEGYEWTIPSGWRWPDGSISNGAPRLFTTRTMASPNRLLVVPSVNACGGSTAPVVRVRAVDTECAIGAQPGYVPTKSAERVLAINCITPPLTIISSRTPQGGPLSLSCGERLEAQQVRAGTGTLPSGGSFGSYIFTAGGVVSITCCQNTATPGLLLTGIGTGTVALSALYTRNGASTTVTAAVVVVTVRPEAATPVFATTDHDLCLYQTKRLAVNPVPGAASYQWMVSPANLTPSGSISTSVPYLDITAPGDNSLPNGEVQVTASSAGCATSAPAVVRFQIGSGTVEFRSSASYYGAVCPDAPVVFSVARANARGQDTYAWLVNEVYQSGNIDQFQLAGPAPGQSAYVRLVLTNSCGGQQEFGQIIYGATEIDGYACQLARAVPGGPVMAYPNPADRELVVEQAPGTELTIYNSHGRVVHSGPGGPAAVRIDTRRWPEGLYYLHTQHKKEIRRQQIRITHR</sequence>
<dbReference type="Pfam" id="PF19408">
    <property type="entry name" value="PKD_6"/>
    <property type="match status" value="1"/>
</dbReference>
<keyword evidence="5" id="KW-1185">Reference proteome</keyword>
<dbReference type="RefSeq" id="WP_135496176.1">
    <property type="nucleotide sequence ID" value="NZ_SRLD01000003.1"/>
</dbReference>
<name>A0A4Z0PPZ1_9BACT</name>